<evidence type="ECO:0000256" key="1">
    <source>
        <dbReference type="SAM" id="MobiDB-lite"/>
    </source>
</evidence>
<feature type="compositionally biased region" description="Basic and acidic residues" evidence="1">
    <location>
        <begin position="189"/>
        <end position="203"/>
    </location>
</feature>
<dbReference type="RefSeq" id="XP_014672250.1">
    <property type="nucleotide sequence ID" value="XM_014816764.1"/>
</dbReference>
<keyword evidence="2" id="KW-1185">Reference proteome</keyword>
<accession>A0ABM1EJ79</accession>
<dbReference type="GeneID" id="106812789"/>
<name>A0ABM1EJ79_PRICU</name>
<feature type="region of interest" description="Disordered" evidence="1">
    <location>
        <begin position="431"/>
        <end position="455"/>
    </location>
</feature>
<proteinExistence type="predicted"/>
<dbReference type="Proteomes" id="UP000695022">
    <property type="component" value="Unplaced"/>
</dbReference>
<feature type="compositionally biased region" description="Low complexity" evidence="1">
    <location>
        <begin position="207"/>
        <end position="226"/>
    </location>
</feature>
<dbReference type="InterPro" id="IPR036383">
    <property type="entry name" value="TSP1_rpt_sf"/>
</dbReference>
<evidence type="ECO:0000313" key="2">
    <source>
        <dbReference type="Proteomes" id="UP000695022"/>
    </source>
</evidence>
<reference evidence="3" key="1">
    <citation type="submission" date="2025-08" db="UniProtKB">
        <authorList>
            <consortium name="RefSeq"/>
        </authorList>
    </citation>
    <scope>IDENTIFICATION</scope>
</reference>
<feature type="compositionally biased region" description="Low complexity" evidence="1">
    <location>
        <begin position="266"/>
        <end position="285"/>
    </location>
</feature>
<feature type="region of interest" description="Disordered" evidence="1">
    <location>
        <begin position="264"/>
        <end position="325"/>
    </location>
</feature>
<feature type="region of interest" description="Disordered" evidence="1">
    <location>
        <begin position="137"/>
        <end position="245"/>
    </location>
</feature>
<feature type="compositionally biased region" description="Polar residues" evidence="1">
    <location>
        <begin position="1"/>
        <end position="10"/>
    </location>
</feature>
<sequence length="567" mass="59453">MMMTVITSSSTLAPRTTTPKPTTIAMTSSSLQTTAATTTAAALTTTKTTTTMTPLPTSTSGVDRTPETPLLTTSAAATVTTTTASLVTSSVSALSTAQTRPRIELTPRSTTPSSFSTDYVPVSPVGDLIPANYRTIAQRRKPVTKSPAKKAPPFKVTAHASTPPSRLPSATSASTASYTPPPGGVSLRDLAERGRQTTERARDMYGSSSSSSSSSNNSINNNSSSSGTTTWSSRDVAGYSRNETKTKPVPAAVALSYRDALESRYTTGSTSTPPSTLPPNTRTTTALLSRPYSQRPPSNTYYNNINNGINDDSGDDSSGTGSNSANAIADASVTSQPPMTHSTYAMAANTSAAPAVTASQSRVETAVTSSVSTTTTSLFGAASGRMREYVTTTTTLAPPPSTTTSWLPAATRQSHLLTTMLGYVARRQPTYGEREREGNALGDGGAPYATDRPEDLDGEVSVMTDLQQVRTTDDDDDGNGGGSEDDGWTQWSEWSTCARTCGCSRRSRSRRCHAGLCSGVGLEAEDCRVTVRSCGTGRNRYCCRGWTPGTTSCYPEALADEELGPSL</sequence>
<feature type="region of interest" description="Disordered" evidence="1">
    <location>
        <begin position="1"/>
        <end position="23"/>
    </location>
</feature>
<dbReference type="SUPFAM" id="SSF82895">
    <property type="entry name" value="TSP-1 type 1 repeat"/>
    <property type="match status" value="1"/>
</dbReference>
<feature type="compositionally biased region" description="Low complexity" evidence="1">
    <location>
        <begin position="160"/>
        <end position="178"/>
    </location>
</feature>
<dbReference type="InterPro" id="IPR000884">
    <property type="entry name" value="TSP1_rpt"/>
</dbReference>
<evidence type="ECO:0000313" key="3">
    <source>
        <dbReference type="RefSeq" id="XP_014672250.1"/>
    </source>
</evidence>
<organism evidence="2 3">
    <name type="scientific">Priapulus caudatus</name>
    <name type="common">Priapulid worm</name>
    <dbReference type="NCBI Taxonomy" id="37621"/>
    <lineage>
        <taxon>Eukaryota</taxon>
        <taxon>Metazoa</taxon>
        <taxon>Ecdysozoa</taxon>
        <taxon>Scalidophora</taxon>
        <taxon>Priapulida</taxon>
        <taxon>Priapulimorpha</taxon>
        <taxon>Priapulimorphida</taxon>
        <taxon>Priapulidae</taxon>
        <taxon>Priapulus</taxon>
    </lineage>
</organism>
<gene>
    <name evidence="3" type="primary">LOC106812789</name>
</gene>
<feature type="compositionally biased region" description="Low complexity" evidence="1">
    <location>
        <begin position="11"/>
        <end position="23"/>
    </location>
</feature>
<feature type="compositionally biased region" description="Low complexity" evidence="1">
    <location>
        <begin position="298"/>
        <end position="325"/>
    </location>
</feature>
<dbReference type="PROSITE" id="PS50092">
    <property type="entry name" value="TSP1"/>
    <property type="match status" value="1"/>
</dbReference>
<protein>
    <submittedName>
        <fullName evidence="3">Mucin-5AC-like</fullName>
    </submittedName>
</protein>